<dbReference type="PANTHER" id="PTHR33388:SF14">
    <property type="entry name" value="PROTEIN SPEAR4"/>
    <property type="match status" value="1"/>
</dbReference>
<evidence type="ECO:0000256" key="3">
    <source>
        <dbReference type="ARBA" id="ARBA00023163"/>
    </source>
</evidence>
<dbReference type="PANTHER" id="PTHR33388">
    <property type="entry name" value="OS01G0212500 PROTEIN"/>
    <property type="match status" value="1"/>
</dbReference>
<evidence type="ECO:0000256" key="1">
    <source>
        <dbReference type="ARBA" id="ARBA00022491"/>
    </source>
</evidence>
<sequence>MCSKTNSARYRNRDDDDYSVLCPKKQKHNNNGNGGGRRKVPRRGPGVAELEKIRLEEQHISTNVQFPLPTPLLPLEKSPAIIDKTGPVYPFSSYFTTGSFPNDLIPPAPVFQRKHDSSLHYLPPMNLPNQGSGGFYQFIEPPLNQTPCLDNVTQFLGEEKNLAAKRPWHFMAETAKCSVGPTITISRDGKQIKSLDLRLKNHIQDSGTTIRNPITIDSSSPTTPPLPIFPNASFDLPRFLQNEQKEVVDHEIVPRTRGANFPINRKPFYSFLPSNDQSIRDQDRSFGLRSERDDSVTDHGIDLRLKL</sequence>
<evidence type="ECO:0000256" key="4">
    <source>
        <dbReference type="SAM" id="MobiDB-lite"/>
    </source>
</evidence>
<reference evidence="6" key="2">
    <citation type="submission" date="2025-08" db="UniProtKB">
        <authorList>
            <consortium name="RefSeq"/>
        </authorList>
    </citation>
    <scope>IDENTIFICATION</scope>
    <source>
        <tissue evidence="6">Leaf</tissue>
    </source>
</reference>
<dbReference type="RefSeq" id="XP_010460671.1">
    <property type="nucleotide sequence ID" value="XM_010462369.2"/>
</dbReference>
<keyword evidence="3" id="KW-0804">Transcription</keyword>
<evidence type="ECO:0000313" key="5">
    <source>
        <dbReference type="Proteomes" id="UP000694864"/>
    </source>
</evidence>
<dbReference type="InterPro" id="IPR040356">
    <property type="entry name" value="SPEAR"/>
</dbReference>
<feature type="region of interest" description="Disordered" evidence="4">
    <location>
        <begin position="1"/>
        <end position="45"/>
    </location>
</feature>
<keyword evidence="2" id="KW-0805">Transcription regulation</keyword>
<organism evidence="5 6">
    <name type="scientific">Camelina sativa</name>
    <name type="common">False flax</name>
    <name type="synonym">Myagrum sativum</name>
    <dbReference type="NCBI Taxonomy" id="90675"/>
    <lineage>
        <taxon>Eukaryota</taxon>
        <taxon>Viridiplantae</taxon>
        <taxon>Streptophyta</taxon>
        <taxon>Embryophyta</taxon>
        <taxon>Tracheophyta</taxon>
        <taxon>Spermatophyta</taxon>
        <taxon>Magnoliopsida</taxon>
        <taxon>eudicotyledons</taxon>
        <taxon>Gunneridae</taxon>
        <taxon>Pentapetalae</taxon>
        <taxon>rosids</taxon>
        <taxon>malvids</taxon>
        <taxon>Brassicales</taxon>
        <taxon>Brassicaceae</taxon>
        <taxon>Camelineae</taxon>
        <taxon>Camelina</taxon>
    </lineage>
</organism>
<protein>
    <submittedName>
        <fullName evidence="6">Protein SPEAR4-like</fullName>
    </submittedName>
</protein>
<gene>
    <name evidence="6" type="primary">LOC104741490</name>
</gene>
<proteinExistence type="predicted"/>
<evidence type="ECO:0000256" key="2">
    <source>
        <dbReference type="ARBA" id="ARBA00023015"/>
    </source>
</evidence>
<evidence type="ECO:0000313" key="6">
    <source>
        <dbReference type="RefSeq" id="XP_010460671.1"/>
    </source>
</evidence>
<keyword evidence="5" id="KW-1185">Reference proteome</keyword>
<reference evidence="5" key="1">
    <citation type="journal article" date="2014" name="Nat. Commun.">
        <title>The emerging biofuel crop Camelina sativa retains a highly undifferentiated hexaploid genome structure.</title>
        <authorList>
            <person name="Kagale S."/>
            <person name="Koh C."/>
            <person name="Nixon J."/>
            <person name="Bollina V."/>
            <person name="Clarke W.E."/>
            <person name="Tuteja R."/>
            <person name="Spillane C."/>
            <person name="Robinson S.J."/>
            <person name="Links M.G."/>
            <person name="Clarke C."/>
            <person name="Higgins E.E."/>
            <person name="Huebert T."/>
            <person name="Sharpe A.G."/>
            <person name="Parkin I.A."/>
        </authorList>
    </citation>
    <scope>NUCLEOTIDE SEQUENCE [LARGE SCALE GENOMIC DNA]</scope>
    <source>
        <strain evidence="5">cv. DH55</strain>
    </source>
</reference>
<accession>A0ABM0VT01</accession>
<name>A0ABM0VT01_CAMSA</name>
<dbReference type="Proteomes" id="UP000694864">
    <property type="component" value="Chromosome 14"/>
</dbReference>
<keyword evidence="1" id="KW-0678">Repressor</keyword>
<dbReference type="GeneID" id="104741490"/>